<dbReference type="Proteomes" id="UP000001022">
    <property type="component" value="Chromosome"/>
</dbReference>
<keyword evidence="2" id="KW-1185">Reference proteome</keyword>
<accession>Q7VM16</accession>
<dbReference type="AlphaFoldDB" id="Q7VM16"/>
<evidence type="ECO:0000313" key="1">
    <source>
        <dbReference type="EMBL" id="AAP96052.1"/>
    </source>
</evidence>
<dbReference type="RefSeq" id="WP_010945101.1">
    <property type="nucleotide sequence ID" value="NC_002940.2"/>
</dbReference>
<name>Q7VM16_HAEDU</name>
<dbReference type="InterPro" id="IPR007488">
    <property type="entry name" value="DUF535"/>
</dbReference>
<protein>
    <submittedName>
        <fullName evidence="1">Uncharacterized protein</fullName>
    </submittedName>
</protein>
<dbReference type="Pfam" id="PF04393">
    <property type="entry name" value="DUF535"/>
    <property type="match status" value="1"/>
</dbReference>
<sequence>MKKTYSFPTFSQMYANEARIVKKVKEYIRYQFRTILCNKERQQFVHYLQHNTQWQPLFNHEPYRVNTLLEKYCNRSFNKSERLEAILTNFMLMEKLLPLALCRALSEGKSIEIAKLTDNLKICLMANQLDPLEGFWAITLRDHQDMMIYHASFSFIKPNGLLIASIQGTNQEDAQAMIKKVTKELHGVRPMFMLISVFKFESAVKCRIIWHCT</sequence>
<dbReference type="PANTHER" id="PTHR38785:SF1">
    <property type="entry name" value="HOMOLOG OF VIRK"/>
    <property type="match status" value="1"/>
</dbReference>
<gene>
    <name evidence="1" type="ordered locus">HD_1205</name>
</gene>
<dbReference type="GO" id="GO:0006974">
    <property type="term" value="P:DNA damage response"/>
    <property type="evidence" value="ECO:0007669"/>
    <property type="project" value="TreeGrafter"/>
</dbReference>
<evidence type="ECO:0000313" key="2">
    <source>
        <dbReference type="Proteomes" id="UP000001022"/>
    </source>
</evidence>
<dbReference type="eggNOG" id="COG2990">
    <property type="taxonomic scope" value="Bacteria"/>
</dbReference>
<dbReference type="HOGENOM" id="CLU_1292882_0_0_6"/>
<reference evidence="2" key="1">
    <citation type="submission" date="2003-06" db="EMBL/GenBank/DDBJ databases">
        <title>The complete genome sequence of Haemophilus ducreyi.</title>
        <authorList>
            <person name="Munson R.S. Jr."/>
            <person name="Ray W.C."/>
            <person name="Mahairas G."/>
            <person name="Sabo P."/>
            <person name="Mungur R."/>
            <person name="Johnson L."/>
            <person name="Nguyen D."/>
            <person name="Wang J."/>
            <person name="Forst C."/>
            <person name="Hood L."/>
        </authorList>
    </citation>
    <scope>NUCLEOTIDE SEQUENCE [LARGE SCALE GENOMIC DNA]</scope>
    <source>
        <strain evidence="2">35000HP / ATCC 700724</strain>
    </source>
</reference>
<organism evidence="1 2">
    <name type="scientific">Haemophilus ducreyi (strain 35000HP / ATCC 700724)</name>
    <dbReference type="NCBI Taxonomy" id="233412"/>
    <lineage>
        <taxon>Bacteria</taxon>
        <taxon>Pseudomonadati</taxon>
        <taxon>Pseudomonadota</taxon>
        <taxon>Gammaproteobacteria</taxon>
        <taxon>Pasteurellales</taxon>
        <taxon>Pasteurellaceae</taxon>
        <taxon>Haemophilus</taxon>
    </lineage>
</organism>
<proteinExistence type="predicted"/>
<dbReference type="PANTHER" id="PTHR38785">
    <property type="entry name" value="HOMOLOG OF VIRK"/>
    <property type="match status" value="1"/>
</dbReference>
<dbReference type="EMBL" id="AE017143">
    <property type="protein sequence ID" value="AAP96052.1"/>
    <property type="molecule type" value="Genomic_DNA"/>
</dbReference>
<dbReference type="KEGG" id="hdu:HD_1205"/>
<dbReference type="OrthoDB" id="6835762at2"/>
<dbReference type="STRING" id="233412.HD_1205"/>